<feature type="transmembrane region" description="Helical" evidence="1">
    <location>
        <begin position="71"/>
        <end position="88"/>
    </location>
</feature>
<gene>
    <name evidence="2" type="ORF">AC625_17990</name>
</gene>
<reference evidence="3" key="1">
    <citation type="submission" date="2015-07" db="EMBL/GenBank/DDBJ databases">
        <title>Genome sequencing project for genomic taxonomy and phylogenomics of Bacillus-like bacteria.</title>
        <authorList>
            <person name="Liu B."/>
            <person name="Wang J."/>
            <person name="Zhu Y."/>
            <person name="Liu G."/>
            <person name="Chen Q."/>
            <person name="Chen Z."/>
            <person name="Lan J."/>
            <person name="Che J."/>
            <person name="Ge C."/>
            <person name="Shi H."/>
            <person name="Pan Z."/>
            <person name="Liu X."/>
        </authorList>
    </citation>
    <scope>NUCLEOTIDE SEQUENCE [LARGE SCALE GENOMIC DNA]</scope>
    <source>
        <strain evidence="3">FJAT-27997</strain>
    </source>
</reference>
<dbReference type="STRING" id="1679170.AC625_17990"/>
<evidence type="ECO:0000313" key="3">
    <source>
        <dbReference type="Proteomes" id="UP000037146"/>
    </source>
</evidence>
<evidence type="ECO:0000313" key="2">
    <source>
        <dbReference type="EMBL" id="KMY51197.1"/>
    </source>
</evidence>
<dbReference type="Pfam" id="PF06961">
    <property type="entry name" value="DUF1294"/>
    <property type="match status" value="1"/>
</dbReference>
<dbReference type="InterPro" id="IPR010718">
    <property type="entry name" value="DUF1294"/>
</dbReference>
<dbReference type="RefSeq" id="WP_049682544.1">
    <property type="nucleotide sequence ID" value="NZ_LFZW01000001.1"/>
</dbReference>
<dbReference type="PATRIC" id="fig|1679170.3.peg.4086"/>
<keyword evidence="1" id="KW-0812">Transmembrane</keyword>
<organism evidence="2 3">
    <name type="scientific">Peribacillus loiseleuriae</name>
    <dbReference type="NCBI Taxonomy" id="1679170"/>
    <lineage>
        <taxon>Bacteria</taxon>
        <taxon>Bacillati</taxon>
        <taxon>Bacillota</taxon>
        <taxon>Bacilli</taxon>
        <taxon>Bacillales</taxon>
        <taxon>Bacillaceae</taxon>
        <taxon>Peribacillus</taxon>
    </lineage>
</organism>
<protein>
    <submittedName>
        <fullName evidence="2">Membrane protein</fullName>
    </submittedName>
</protein>
<keyword evidence="3" id="KW-1185">Reference proteome</keyword>
<sequence length="89" mass="10279">MGITLLTIYLVAINVAAYNIMGSDKKKARNHEYRISERTLWLFAFFGGATGGYIGMKHFHHKTKHVSFKRGFPTLMIIQVAILAYWIFR</sequence>
<name>A0A0K9GY70_9BACI</name>
<comment type="caution">
    <text evidence="2">The sequence shown here is derived from an EMBL/GenBank/DDBJ whole genome shotgun (WGS) entry which is preliminary data.</text>
</comment>
<proteinExistence type="predicted"/>
<dbReference type="EMBL" id="LFZW01000001">
    <property type="protein sequence ID" value="KMY51197.1"/>
    <property type="molecule type" value="Genomic_DNA"/>
</dbReference>
<feature type="transmembrane region" description="Helical" evidence="1">
    <location>
        <begin position="41"/>
        <end position="59"/>
    </location>
</feature>
<keyword evidence="1" id="KW-1133">Transmembrane helix</keyword>
<dbReference type="Proteomes" id="UP000037146">
    <property type="component" value="Unassembled WGS sequence"/>
</dbReference>
<accession>A0A0K9GY70</accession>
<evidence type="ECO:0000256" key="1">
    <source>
        <dbReference type="SAM" id="Phobius"/>
    </source>
</evidence>
<dbReference type="OrthoDB" id="1698854at2"/>
<keyword evidence="1" id="KW-0472">Membrane</keyword>
<dbReference type="AlphaFoldDB" id="A0A0K9GY70"/>